<feature type="region of interest" description="Disordered" evidence="1">
    <location>
        <begin position="113"/>
        <end position="138"/>
    </location>
</feature>
<keyword evidence="3" id="KW-1185">Reference proteome</keyword>
<evidence type="ECO:0000256" key="1">
    <source>
        <dbReference type="SAM" id="MobiDB-lite"/>
    </source>
</evidence>
<dbReference type="AlphaFoldDB" id="A0AAV9Z0Q3"/>
<feature type="region of interest" description="Disordered" evidence="1">
    <location>
        <begin position="434"/>
        <end position="477"/>
    </location>
</feature>
<evidence type="ECO:0008006" key="4">
    <source>
        <dbReference type="Google" id="ProtNLM"/>
    </source>
</evidence>
<dbReference type="Proteomes" id="UP001362999">
    <property type="component" value="Unassembled WGS sequence"/>
</dbReference>
<feature type="compositionally biased region" description="Polar residues" evidence="1">
    <location>
        <begin position="119"/>
        <end position="131"/>
    </location>
</feature>
<gene>
    <name evidence="2" type="ORF">R3P38DRAFT_3245260</name>
</gene>
<organism evidence="2 3">
    <name type="scientific">Favolaschia claudopus</name>
    <dbReference type="NCBI Taxonomy" id="2862362"/>
    <lineage>
        <taxon>Eukaryota</taxon>
        <taxon>Fungi</taxon>
        <taxon>Dikarya</taxon>
        <taxon>Basidiomycota</taxon>
        <taxon>Agaricomycotina</taxon>
        <taxon>Agaricomycetes</taxon>
        <taxon>Agaricomycetidae</taxon>
        <taxon>Agaricales</taxon>
        <taxon>Marasmiineae</taxon>
        <taxon>Mycenaceae</taxon>
        <taxon>Favolaschia</taxon>
    </lineage>
</organism>
<dbReference type="EMBL" id="JAWWNJ010000253">
    <property type="protein sequence ID" value="KAK6966875.1"/>
    <property type="molecule type" value="Genomic_DNA"/>
</dbReference>
<feature type="compositionally biased region" description="Polar residues" evidence="1">
    <location>
        <begin position="459"/>
        <end position="477"/>
    </location>
</feature>
<sequence>MTDSELEEGETSEAECEDSEEKVLRMVNELMAELRKHSDHRPWSEMLVGKIRGITFKFDRELFAVRAESTAEGKTTEADPFLSQNDPVTKLARAVDILSKQVTTIQRTIEGPFKASEGQVRSSQPISSNPKDSVAAGPVYKPTKNAKATPPPTNQIQKPKNQLSPYHHSRLIVNLSNVPLGAERDPERDIAKRINERLRGHTPIVVTAVKYNAKSNCIIFTREDQTAEELQKHEHLFLDIVAYAYGGQATTRLDTPWHKIQIHGVWTGISAGRLLEGKGVWEELCAMNAEIAKMALQHEPRWMRPSEDLTRELRDTSSVIIALRNEDDAKHLVKKGPVNAFGGFCDVKKHSETPPTQQCNKCWGFGHTKLRCKSTVRCRLCAENHDEKDHAGKRSQTGPNEGDTVMADIIEPKCAICPERTRYVGVVREREETGGKTKGRAKLKGTAATWTEVNRGKGAQQNNGDPPNQPSTTNQFGALSVEGADPDFIQSLKNNSPNMTIEDIRRQPLLSAVLSVEHQYTVFRALVAEVNLRQATFGYLGLRRSRASPTPGRRNFAYIYLRYTSSFLIFLNYSSQLGELNS</sequence>
<feature type="region of interest" description="Disordered" evidence="1">
    <location>
        <begin position="1"/>
        <end position="21"/>
    </location>
</feature>
<feature type="compositionally biased region" description="Acidic residues" evidence="1">
    <location>
        <begin position="1"/>
        <end position="20"/>
    </location>
</feature>
<proteinExistence type="predicted"/>
<accession>A0AAV9Z0Q3</accession>
<evidence type="ECO:0000313" key="3">
    <source>
        <dbReference type="Proteomes" id="UP001362999"/>
    </source>
</evidence>
<name>A0AAV9Z0Q3_9AGAR</name>
<evidence type="ECO:0000313" key="2">
    <source>
        <dbReference type="EMBL" id="KAK6966875.1"/>
    </source>
</evidence>
<comment type="caution">
    <text evidence="2">The sequence shown here is derived from an EMBL/GenBank/DDBJ whole genome shotgun (WGS) entry which is preliminary data.</text>
</comment>
<reference evidence="2 3" key="1">
    <citation type="journal article" date="2024" name="J Genomics">
        <title>Draft genome sequencing and assembly of Favolaschia claudopus CIRM-BRFM 2984 isolated from oak limbs.</title>
        <authorList>
            <person name="Navarro D."/>
            <person name="Drula E."/>
            <person name="Chaduli D."/>
            <person name="Cazenave R."/>
            <person name="Ahrendt S."/>
            <person name="Wang J."/>
            <person name="Lipzen A."/>
            <person name="Daum C."/>
            <person name="Barry K."/>
            <person name="Grigoriev I.V."/>
            <person name="Favel A."/>
            <person name="Rosso M.N."/>
            <person name="Martin F."/>
        </authorList>
    </citation>
    <scope>NUCLEOTIDE SEQUENCE [LARGE SCALE GENOMIC DNA]</scope>
    <source>
        <strain evidence="2 3">CIRM-BRFM 2984</strain>
    </source>
</reference>
<protein>
    <recommendedName>
        <fullName evidence="4">Gag-like protein</fullName>
    </recommendedName>
</protein>